<protein>
    <recommendedName>
        <fullName evidence="4">DEK</fullName>
    </recommendedName>
</protein>
<evidence type="ECO:0008006" key="4">
    <source>
        <dbReference type="Google" id="ProtNLM"/>
    </source>
</evidence>
<dbReference type="Proteomes" id="UP001634394">
    <property type="component" value="Unassembled WGS sequence"/>
</dbReference>
<organism evidence="2 3">
    <name type="scientific">Sinanodonta woodiana</name>
    <name type="common">Chinese pond mussel</name>
    <name type="synonym">Anodonta woodiana</name>
    <dbReference type="NCBI Taxonomy" id="1069815"/>
    <lineage>
        <taxon>Eukaryota</taxon>
        <taxon>Metazoa</taxon>
        <taxon>Spiralia</taxon>
        <taxon>Lophotrochozoa</taxon>
        <taxon>Mollusca</taxon>
        <taxon>Bivalvia</taxon>
        <taxon>Autobranchia</taxon>
        <taxon>Heteroconchia</taxon>
        <taxon>Palaeoheterodonta</taxon>
        <taxon>Unionida</taxon>
        <taxon>Unionoidea</taxon>
        <taxon>Unionidae</taxon>
        <taxon>Unioninae</taxon>
        <taxon>Sinanodonta</taxon>
    </lineage>
</organism>
<feature type="compositionally biased region" description="Polar residues" evidence="1">
    <location>
        <begin position="283"/>
        <end position="292"/>
    </location>
</feature>
<feature type="region of interest" description="Disordered" evidence="1">
    <location>
        <begin position="65"/>
        <end position="121"/>
    </location>
</feature>
<dbReference type="EMBL" id="JBJQND010000013">
    <property type="protein sequence ID" value="KAL3856284.1"/>
    <property type="molecule type" value="Genomic_DNA"/>
</dbReference>
<feature type="compositionally biased region" description="Low complexity" evidence="1">
    <location>
        <begin position="338"/>
        <end position="348"/>
    </location>
</feature>
<feature type="compositionally biased region" description="Basic and acidic residues" evidence="1">
    <location>
        <begin position="65"/>
        <end position="81"/>
    </location>
</feature>
<gene>
    <name evidence="2" type="ORF">ACJMK2_011058</name>
</gene>
<name>A0ABD3V3Q3_SINWO</name>
<evidence type="ECO:0000256" key="1">
    <source>
        <dbReference type="SAM" id="MobiDB-lite"/>
    </source>
</evidence>
<sequence length="447" mass="49841">MEEFVRKLVATADLSILSKKKVRQHYMTFSGKTSLTTAETDAINNFIDQLLQDILQGKEISPTRPEIKGRVKDVKKEKKDTVLCNSQPTTPKGLRKRKRSLSRSPVVKNSPKRYKKSTKKRFSLDEVVDILNKSDENGNTSDNSNENGNMSDNSDENSNTSDKSDDDQLNDSREKILSSPVSSPATNGNRERYSSDVDSSDNNDDDSDNNDNDDSDSNDSDDSFSSGHDSESAGRSSCKQKHRKSKADEKNRSEFITLNSSKAKPLKSSKLKRETDKKKTISSKENYTFNSKENAKNKHGRRVKTLIDTDSESEVSDTMGKASSKFQVGDSGLDVQSDSEAGSSFSDSPVKTLSRKRQVVSCIESTDSEDEEDSSSAERRQASRQFANCDSLRRAEQEQVSSDNENVEEEKQVKQRKQKSVKKSSSDTDSDEDAPLSRYSKKGEKAS</sequence>
<feature type="compositionally biased region" description="Acidic residues" evidence="1">
    <location>
        <begin position="366"/>
        <end position="375"/>
    </location>
</feature>
<feature type="compositionally biased region" description="Low complexity" evidence="1">
    <location>
        <begin position="141"/>
        <end position="161"/>
    </location>
</feature>
<evidence type="ECO:0000313" key="2">
    <source>
        <dbReference type="EMBL" id="KAL3856284.1"/>
    </source>
</evidence>
<reference evidence="2 3" key="1">
    <citation type="submission" date="2024-11" db="EMBL/GenBank/DDBJ databases">
        <title>Chromosome-level genome assembly of the freshwater bivalve Anodonta woodiana.</title>
        <authorList>
            <person name="Chen X."/>
        </authorList>
    </citation>
    <scope>NUCLEOTIDE SEQUENCE [LARGE SCALE GENOMIC DNA]</scope>
    <source>
        <strain evidence="2">MN2024</strain>
        <tissue evidence="2">Gills</tissue>
    </source>
</reference>
<dbReference type="AlphaFoldDB" id="A0ABD3V3Q3"/>
<feature type="compositionally biased region" description="Polar residues" evidence="1">
    <location>
        <begin position="179"/>
        <end position="188"/>
    </location>
</feature>
<proteinExistence type="predicted"/>
<feature type="region of interest" description="Disordered" evidence="1">
    <location>
        <begin position="133"/>
        <end position="447"/>
    </location>
</feature>
<feature type="compositionally biased region" description="Acidic residues" evidence="1">
    <location>
        <begin position="198"/>
        <end position="222"/>
    </location>
</feature>
<comment type="caution">
    <text evidence="2">The sequence shown here is derived from an EMBL/GenBank/DDBJ whole genome shotgun (WGS) entry which is preliminary data.</text>
</comment>
<evidence type="ECO:0000313" key="3">
    <source>
        <dbReference type="Proteomes" id="UP001634394"/>
    </source>
</evidence>
<feature type="compositionally biased region" description="Basic residues" evidence="1">
    <location>
        <begin position="110"/>
        <end position="121"/>
    </location>
</feature>
<accession>A0ABD3V3Q3</accession>
<keyword evidence="3" id="KW-1185">Reference proteome</keyword>